<proteinExistence type="predicted"/>
<accession>A0A1Y1Z153</accession>
<dbReference type="OrthoDB" id="3545916at2759"/>
<keyword evidence="1" id="KW-1133">Transmembrane helix</keyword>
<organism evidence="2 3">
    <name type="scientific">Clohesyomyces aquaticus</name>
    <dbReference type="NCBI Taxonomy" id="1231657"/>
    <lineage>
        <taxon>Eukaryota</taxon>
        <taxon>Fungi</taxon>
        <taxon>Dikarya</taxon>
        <taxon>Ascomycota</taxon>
        <taxon>Pezizomycotina</taxon>
        <taxon>Dothideomycetes</taxon>
        <taxon>Pleosporomycetidae</taxon>
        <taxon>Pleosporales</taxon>
        <taxon>Lindgomycetaceae</taxon>
        <taxon>Clohesyomyces</taxon>
    </lineage>
</organism>
<keyword evidence="3" id="KW-1185">Reference proteome</keyword>
<evidence type="ECO:0000256" key="1">
    <source>
        <dbReference type="SAM" id="Phobius"/>
    </source>
</evidence>
<gene>
    <name evidence="2" type="ORF">BCR34DRAFT_667306</name>
</gene>
<dbReference type="EMBL" id="MCFA01000142">
    <property type="protein sequence ID" value="ORY03854.1"/>
    <property type="molecule type" value="Genomic_DNA"/>
</dbReference>
<protein>
    <submittedName>
        <fullName evidence="2">Uncharacterized protein</fullName>
    </submittedName>
</protein>
<dbReference type="Proteomes" id="UP000193144">
    <property type="component" value="Unassembled WGS sequence"/>
</dbReference>
<name>A0A1Y1Z153_9PLEO</name>
<evidence type="ECO:0000313" key="3">
    <source>
        <dbReference type="Proteomes" id="UP000193144"/>
    </source>
</evidence>
<sequence length="422" mass="46881">MEYAYDKYAYDKYAHKKYASGPLTHLGTVCHYFISIVAFLLFLPFEILFALLNAFGHTFGSTILSIILGLAVLCYNILKLPNGEEKVKMIETLEFPPFTEILDYMLKSIQPTPFQEGACLVTDNELDKLFRHLNNAVRSLSHEILGHELYPRALSGLFNSRALVKGLPKSFWDGDQIRPGVFRCDALQGALWSVLLKTIFSHPFSVFGERAGNLAWEWGLPNRNKEAEIWRSLTFNSLLRKAGVADEQYSLNSPVHDILHGKAEIDQAVLPVHFRDELSAEARSSIHLARDHFVKTVRTFVLRLGRTAAHDHAVLSKIDSVITASQLLALKIGRGIPRVEFAFPQAGTLTVDIEFHGPSPRYEASGGSSNTTGSVAFTVSPGLRKWGNQRGGFLDEALHIAPPVVHIKGDESFVSGVMAQGH</sequence>
<keyword evidence="1" id="KW-0812">Transmembrane</keyword>
<keyword evidence="1" id="KW-0472">Membrane</keyword>
<feature type="transmembrane region" description="Helical" evidence="1">
    <location>
        <begin position="32"/>
        <end position="52"/>
    </location>
</feature>
<dbReference type="STRING" id="1231657.A0A1Y1Z153"/>
<reference evidence="2 3" key="1">
    <citation type="submission" date="2016-07" db="EMBL/GenBank/DDBJ databases">
        <title>Pervasive Adenine N6-methylation of Active Genes in Fungi.</title>
        <authorList>
            <consortium name="DOE Joint Genome Institute"/>
            <person name="Mondo S.J."/>
            <person name="Dannebaum R.O."/>
            <person name="Kuo R.C."/>
            <person name="Labutti K."/>
            <person name="Haridas S."/>
            <person name="Kuo A."/>
            <person name="Salamov A."/>
            <person name="Ahrendt S.R."/>
            <person name="Lipzen A."/>
            <person name="Sullivan W."/>
            <person name="Andreopoulos W.B."/>
            <person name="Clum A."/>
            <person name="Lindquist E."/>
            <person name="Daum C."/>
            <person name="Ramamoorthy G.K."/>
            <person name="Gryganskyi A."/>
            <person name="Culley D."/>
            <person name="Magnuson J.K."/>
            <person name="James T.Y."/>
            <person name="O'Malley M.A."/>
            <person name="Stajich J.E."/>
            <person name="Spatafora J.W."/>
            <person name="Visel A."/>
            <person name="Grigoriev I.V."/>
        </authorList>
    </citation>
    <scope>NUCLEOTIDE SEQUENCE [LARGE SCALE GENOMIC DNA]</scope>
    <source>
        <strain evidence="2 3">CBS 115471</strain>
    </source>
</reference>
<dbReference type="AlphaFoldDB" id="A0A1Y1Z153"/>
<comment type="caution">
    <text evidence="2">The sequence shown here is derived from an EMBL/GenBank/DDBJ whole genome shotgun (WGS) entry which is preliminary data.</text>
</comment>
<evidence type="ECO:0000313" key="2">
    <source>
        <dbReference type="EMBL" id="ORY03854.1"/>
    </source>
</evidence>
<feature type="transmembrane region" description="Helical" evidence="1">
    <location>
        <begin position="59"/>
        <end position="78"/>
    </location>
</feature>